<dbReference type="RefSeq" id="WP_161389308.1">
    <property type="nucleotide sequence ID" value="NZ_JBHSCP010000001.1"/>
</dbReference>
<evidence type="ECO:0000313" key="4">
    <source>
        <dbReference type="Proteomes" id="UP000469430"/>
    </source>
</evidence>
<accession>A0A6I4TR37</accession>
<evidence type="ECO:0000259" key="2">
    <source>
        <dbReference type="Pfam" id="PF00294"/>
    </source>
</evidence>
<dbReference type="Pfam" id="PF03747">
    <property type="entry name" value="ADP_ribosyl_GH"/>
    <property type="match status" value="1"/>
</dbReference>
<dbReference type="Proteomes" id="UP000469430">
    <property type="component" value="Unassembled WGS sequence"/>
</dbReference>
<feature type="binding site" evidence="1">
    <location>
        <position position="535"/>
    </location>
    <ligand>
        <name>Mg(2+)</name>
        <dbReference type="ChEBI" id="CHEBI:18420"/>
        <label>1</label>
    </ligand>
</feature>
<dbReference type="AlphaFoldDB" id="A0A6I4TR37"/>
<feature type="binding site" evidence="1">
    <location>
        <position position="534"/>
    </location>
    <ligand>
        <name>Mg(2+)</name>
        <dbReference type="ChEBI" id="CHEBI:18420"/>
        <label>1</label>
    </ligand>
</feature>
<evidence type="ECO:0000313" key="3">
    <source>
        <dbReference type="EMBL" id="MXO97581.1"/>
    </source>
</evidence>
<sequence>MTILVAGNAALLDLVGVADRLPALHGNAIPPAARADWARGGAALIAALRMVRYGHDVRLWHPVPRDDRATAMFADLADAGVDTRLCPSIDQVIPNGVILSGHAGRSTWSNRNAIAEIGDMDGLLDGISDVIIAPVWGDWADDLLRAASQRGIRCSLFGAAPPALARQQWYMRVGNAAQIAASADAGHPVTATITCMTRGAAGAVVTVAGRDSFIPAKAVTVIDATGADDAFAAIFMAAMIDGKTPVEAGKEAARAAAEASLHWGAWPVEQARRAVPPGAGQHDRVLGALAGAATGETLGMLNSFVWMPVWRKEMAPGTQGDDACSPQQGDTRDQVANSLNDFFMSMGGSDPLAAGPGTRRALQTREQGEAVDVIGKTGVADSVAMRLAPIGVFAGLAQLDIAETTTLVEAAGWPVHVTSLAISGASAVVWAIAVAIRGDAWGDVMQAALAGAAAGATRGIGGDAQGIGGRIAAARALAAASLSVQKLVDGLAGLPGADGDCGNVIPSAIAIADFVQGDPAHAIDIAGRLGSDADTIAALAAAVCGAYAGTTCLPADWRPLIDHQLDRHRDRNAPLTLAQWAHQLEDLARAHMSG</sequence>
<name>A0A6I4TR37_9SPHN</name>
<dbReference type="OrthoDB" id="9795789at2"/>
<keyword evidence="1" id="KW-0460">Magnesium</keyword>
<proteinExistence type="predicted"/>
<dbReference type="GO" id="GO:0003824">
    <property type="term" value="F:catalytic activity"/>
    <property type="evidence" value="ECO:0007669"/>
    <property type="project" value="UniProtKB-ARBA"/>
</dbReference>
<keyword evidence="1" id="KW-0479">Metal-binding</keyword>
<reference evidence="3 4" key="1">
    <citation type="submission" date="2019-12" db="EMBL/GenBank/DDBJ databases">
        <title>Genomic-based taxomic classification of the family Erythrobacteraceae.</title>
        <authorList>
            <person name="Xu L."/>
        </authorList>
    </citation>
    <scope>NUCLEOTIDE SEQUENCE [LARGE SCALE GENOMIC DNA]</scope>
    <source>
        <strain evidence="3 4">S36</strain>
    </source>
</reference>
<dbReference type="InterPro" id="IPR011611">
    <property type="entry name" value="PfkB_dom"/>
</dbReference>
<dbReference type="InterPro" id="IPR005502">
    <property type="entry name" value="Ribosyl_crysJ1"/>
</dbReference>
<organism evidence="3 4">
    <name type="scientific">Croceibacterium xixiisoli</name>
    <dbReference type="NCBI Taxonomy" id="1476466"/>
    <lineage>
        <taxon>Bacteria</taxon>
        <taxon>Pseudomonadati</taxon>
        <taxon>Pseudomonadota</taxon>
        <taxon>Alphaproteobacteria</taxon>
        <taxon>Sphingomonadales</taxon>
        <taxon>Erythrobacteraceae</taxon>
        <taxon>Croceibacterium</taxon>
    </lineage>
</organism>
<dbReference type="InterPro" id="IPR036705">
    <property type="entry name" value="Ribosyl_crysJ1_sf"/>
</dbReference>
<evidence type="ECO:0000256" key="1">
    <source>
        <dbReference type="PIRSR" id="PIRSR605502-1"/>
    </source>
</evidence>
<dbReference type="EMBL" id="WTYJ01000001">
    <property type="protein sequence ID" value="MXO97581.1"/>
    <property type="molecule type" value="Genomic_DNA"/>
</dbReference>
<dbReference type="Gene3D" id="1.10.4080.10">
    <property type="entry name" value="ADP-ribosylation/Crystallin J1"/>
    <property type="match status" value="1"/>
</dbReference>
<dbReference type="SUPFAM" id="SSF53613">
    <property type="entry name" value="Ribokinase-like"/>
    <property type="match status" value="1"/>
</dbReference>
<comment type="cofactor">
    <cofactor evidence="1">
        <name>Mg(2+)</name>
        <dbReference type="ChEBI" id="CHEBI:18420"/>
    </cofactor>
    <text evidence="1">Binds 2 magnesium ions per subunit.</text>
</comment>
<keyword evidence="4" id="KW-1185">Reference proteome</keyword>
<dbReference type="GO" id="GO:0046872">
    <property type="term" value="F:metal ion binding"/>
    <property type="evidence" value="ECO:0007669"/>
    <property type="project" value="UniProtKB-KW"/>
</dbReference>
<dbReference type="Pfam" id="PF00294">
    <property type="entry name" value="PfkB"/>
    <property type="match status" value="1"/>
</dbReference>
<dbReference type="Gene3D" id="3.40.1190.20">
    <property type="match status" value="1"/>
</dbReference>
<feature type="binding site" evidence="1">
    <location>
        <position position="532"/>
    </location>
    <ligand>
        <name>Mg(2+)</name>
        <dbReference type="ChEBI" id="CHEBI:18420"/>
        <label>1</label>
    </ligand>
</feature>
<comment type="caution">
    <text evidence="3">The sequence shown here is derived from an EMBL/GenBank/DDBJ whole genome shotgun (WGS) entry which is preliminary data.</text>
</comment>
<feature type="domain" description="Carbohydrate kinase PfkB" evidence="2">
    <location>
        <begin position="181"/>
        <end position="259"/>
    </location>
</feature>
<protein>
    <recommendedName>
        <fullName evidence="2">Carbohydrate kinase PfkB domain-containing protein</fullName>
    </recommendedName>
</protein>
<dbReference type="InterPro" id="IPR029056">
    <property type="entry name" value="Ribokinase-like"/>
</dbReference>
<gene>
    <name evidence="3" type="ORF">GRI97_01085</name>
</gene>
<dbReference type="SUPFAM" id="SSF101478">
    <property type="entry name" value="ADP-ribosylglycohydrolase"/>
    <property type="match status" value="1"/>
</dbReference>